<protein>
    <recommendedName>
        <fullName evidence="1">Integrase catalytic domain-containing protein</fullName>
    </recommendedName>
</protein>
<keyword evidence="3" id="KW-1185">Reference proteome</keyword>
<proteinExistence type="predicted"/>
<dbReference type="InterPro" id="IPR056924">
    <property type="entry name" value="SH3_Tf2-1"/>
</dbReference>
<dbReference type="PANTHER" id="PTHR35046">
    <property type="entry name" value="ZINC KNUCKLE (CCHC-TYPE) FAMILY PROTEIN"/>
    <property type="match status" value="1"/>
</dbReference>
<dbReference type="InterPro" id="IPR012337">
    <property type="entry name" value="RNaseH-like_sf"/>
</dbReference>
<sequence>MLHPFIIQTDQYSLKFLLDQKEIHSEYHKWVIKLMGFNFQIQYKEGKKNTTVDALSRAAQLREAVVAIMCIAQGIDVTKINKEVEDDERLSKIKIALIEGSTSFPHYSIQQGSLLYKTKLVLPLTSILLSTLLREFHDIPLGAHAGFLKTYQQIAQHIYWPAMKKRIKQHINECTLCQLNKVLTLSPIGLLQPLPILNMTWEDLSMDFIGLPKSKCCDSILVIVDRINKFGHFIPLRHLFTAKDIAQIFAKESIKLHGIPRSIVTDRGTVFTSTFWKALNKLQGIELKMSSFYHPQTDEQTEVLRSDWLHWDELNCNTSHHSAIKMTPFKVVHGWDPPTLTCYGSPMSPIIAVNTYLKERNDTLQLLKEHLLAAQSKMKAQVDKHQRDRVKWKAKKKLSPRIFGPYPIQERIGQVAYKLELPSSITIYPIFHISQLCKALGNSAYYQPIPSILTDALEWNVTPQDILAIRNSSFDTEVLVK</sequence>
<dbReference type="Pfam" id="PF17921">
    <property type="entry name" value="Integrase_H2C2"/>
    <property type="match status" value="1"/>
</dbReference>
<dbReference type="GO" id="GO:0015074">
    <property type="term" value="P:DNA integration"/>
    <property type="evidence" value="ECO:0007669"/>
    <property type="project" value="InterPro"/>
</dbReference>
<dbReference type="Pfam" id="PF24626">
    <property type="entry name" value="SH3_Tf2-1"/>
    <property type="match status" value="1"/>
</dbReference>
<evidence type="ECO:0000259" key="1">
    <source>
        <dbReference type="PROSITE" id="PS50994"/>
    </source>
</evidence>
<name>A0A7I8JXB4_SPIIN</name>
<feature type="domain" description="Integrase catalytic" evidence="1">
    <location>
        <begin position="191"/>
        <end position="302"/>
    </location>
</feature>
<dbReference type="AlphaFoldDB" id="A0A7I8JXB4"/>
<dbReference type="InterPro" id="IPR041588">
    <property type="entry name" value="Integrase_H2C2"/>
</dbReference>
<dbReference type="InterPro" id="IPR036397">
    <property type="entry name" value="RNaseH_sf"/>
</dbReference>
<evidence type="ECO:0000313" key="2">
    <source>
        <dbReference type="EMBL" id="CAA7388549.1"/>
    </source>
</evidence>
<dbReference type="OrthoDB" id="784412at2759"/>
<dbReference type="InterPro" id="IPR001584">
    <property type="entry name" value="Integrase_cat-core"/>
</dbReference>
<evidence type="ECO:0000313" key="3">
    <source>
        <dbReference type="Proteomes" id="UP000663760"/>
    </source>
</evidence>
<dbReference type="Gene3D" id="3.30.420.10">
    <property type="entry name" value="Ribonuclease H-like superfamily/Ribonuclease H"/>
    <property type="match status" value="1"/>
</dbReference>
<dbReference type="Gene3D" id="1.10.340.70">
    <property type="match status" value="1"/>
</dbReference>
<accession>A0A7I8JXB4</accession>
<dbReference type="SUPFAM" id="SSF53098">
    <property type="entry name" value="Ribonuclease H-like"/>
    <property type="match status" value="1"/>
</dbReference>
<dbReference type="PANTHER" id="PTHR35046:SF9">
    <property type="entry name" value="RNA-DIRECTED DNA POLYMERASE"/>
    <property type="match status" value="1"/>
</dbReference>
<reference evidence="2" key="1">
    <citation type="submission" date="2020-02" db="EMBL/GenBank/DDBJ databases">
        <authorList>
            <person name="Scholz U."/>
            <person name="Mascher M."/>
            <person name="Fiebig A."/>
        </authorList>
    </citation>
    <scope>NUCLEOTIDE SEQUENCE</scope>
</reference>
<gene>
    <name evidence="2" type="ORF">SI8410_01000758</name>
</gene>
<dbReference type="Proteomes" id="UP000663760">
    <property type="component" value="Chromosome 1"/>
</dbReference>
<dbReference type="FunFam" id="1.10.340.70:FF:000001">
    <property type="entry name" value="Retrovirus-related Pol polyprotein from transposon gypsy-like Protein"/>
    <property type="match status" value="1"/>
</dbReference>
<organism evidence="2 3">
    <name type="scientific">Spirodela intermedia</name>
    <name type="common">Intermediate duckweed</name>
    <dbReference type="NCBI Taxonomy" id="51605"/>
    <lineage>
        <taxon>Eukaryota</taxon>
        <taxon>Viridiplantae</taxon>
        <taxon>Streptophyta</taxon>
        <taxon>Embryophyta</taxon>
        <taxon>Tracheophyta</taxon>
        <taxon>Spermatophyta</taxon>
        <taxon>Magnoliopsida</taxon>
        <taxon>Liliopsida</taxon>
        <taxon>Araceae</taxon>
        <taxon>Lemnoideae</taxon>
        <taxon>Spirodela</taxon>
    </lineage>
</organism>
<dbReference type="PROSITE" id="PS50994">
    <property type="entry name" value="INTEGRASE"/>
    <property type="match status" value="1"/>
</dbReference>
<dbReference type="GO" id="GO:0003676">
    <property type="term" value="F:nucleic acid binding"/>
    <property type="evidence" value="ECO:0007669"/>
    <property type="project" value="InterPro"/>
</dbReference>
<dbReference type="EMBL" id="LR746264">
    <property type="protein sequence ID" value="CAA7388549.1"/>
    <property type="molecule type" value="Genomic_DNA"/>
</dbReference>